<dbReference type="PANTHER" id="PTHR45849">
    <property type="entry name" value="FACT COMPLEX SUBUNIT SSRP1"/>
    <property type="match status" value="1"/>
</dbReference>
<gene>
    <name evidence="6" type="ORF">DL762_010670</name>
</gene>
<accession>A0ABY0GUD1</accession>
<feature type="compositionally biased region" description="Low complexity" evidence="4">
    <location>
        <begin position="384"/>
        <end position="397"/>
    </location>
</feature>
<feature type="region of interest" description="Disordered" evidence="4">
    <location>
        <begin position="369"/>
        <end position="468"/>
    </location>
</feature>
<name>A0ABY0GUD1_9PEZI</name>
<evidence type="ECO:0000256" key="1">
    <source>
        <dbReference type="ARBA" id="ARBA00006159"/>
    </source>
</evidence>
<evidence type="ECO:0000256" key="2">
    <source>
        <dbReference type="ARBA" id="ARBA00037550"/>
    </source>
</evidence>
<dbReference type="InterPro" id="IPR013719">
    <property type="entry name" value="RTT106/SPT16-like_middle_dom"/>
</dbReference>
<feature type="compositionally biased region" description="Acidic residues" evidence="4">
    <location>
        <begin position="420"/>
        <end position="468"/>
    </location>
</feature>
<proteinExistence type="inferred from homology"/>
<keyword evidence="7" id="KW-1185">Reference proteome</keyword>
<dbReference type="Pfam" id="PF08512">
    <property type="entry name" value="Rttp106-like_middle"/>
    <property type="match status" value="1"/>
</dbReference>
<feature type="compositionally biased region" description="Low complexity" evidence="4">
    <location>
        <begin position="72"/>
        <end position="86"/>
    </location>
</feature>
<evidence type="ECO:0000259" key="5">
    <source>
        <dbReference type="SMART" id="SM01287"/>
    </source>
</evidence>
<evidence type="ECO:0000313" key="6">
    <source>
        <dbReference type="EMBL" id="RYO73809.1"/>
    </source>
</evidence>
<feature type="compositionally biased region" description="Basic and acidic residues" evidence="4">
    <location>
        <begin position="406"/>
        <end position="419"/>
    </location>
</feature>
<comment type="subunit">
    <text evidence="3">Interacts with histones H3 and H4.</text>
</comment>
<dbReference type="PANTHER" id="PTHR45849:SF3">
    <property type="entry name" value="HISTONE CHAPERONE RTT106"/>
    <property type="match status" value="1"/>
</dbReference>
<dbReference type="EMBL" id="QJNS01000748">
    <property type="protein sequence ID" value="RYO73809.1"/>
    <property type="molecule type" value="Genomic_DNA"/>
</dbReference>
<feature type="region of interest" description="Disordered" evidence="4">
    <location>
        <begin position="50"/>
        <end position="86"/>
    </location>
</feature>
<dbReference type="SMART" id="SM01287">
    <property type="entry name" value="Rtt106"/>
    <property type="match status" value="1"/>
</dbReference>
<dbReference type="InterPro" id="IPR011993">
    <property type="entry name" value="PH-like_dom_sf"/>
</dbReference>
<dbReference type="InterPro" id="IPR050454">
    <property type="entry name" value="RTT106/SSRP1_HistChap/FACT"/>
</dbReference>
<dbReference type="SUPFAM" id="SSF50729">
    <property type="entry name" value="PH domain-like"/>
    <property type="match status" value="1"/>
</dbReference>
<sequence length="468" mass="50950">MASSARLDNQRLGLAFKSRPDIIEGIQEAADTPARIKLFNEIASYVQHQLGNEESSEPAHKRRRVDIQPSQNGTAPNTNGAATAASAEDVAAERTLLEIKDISVSIPQRKKFDICFTAKHLYARAPNTTSPIPGIIYAWKDIEYAFYLPVPEKSQVQHNYVLFPRNSYLPSRDSASSVDPLVFTVSAGAPKPGSIGGANAGAASAVSDSYTTLFHWGINKCLQAAGDVKVVAADPSRFHSVIRQAHRPKEQAVHVKAFRGSKDGYLFFLESGILWGFKKPLLFIPLDRIAAISYTSVLQRTFNMVVEVFTGNKNGDGNGEGEEDETEEIEFAMLDQEDYAGINETYVARHGLQDRSLADQRKAKRELLENAKAGRRGGGGVAEGGPDAAAAGANGDAGVEDDGLTELERAQREAEQRLQDEEDEDEEDYDPGSEDDSDGSGTSSEDDDDDDDDDEGEDGDEDDEEDKK</sequence>
<comment type="caution">
    <text evidence="6">The sequence shown here is derived from an EMBL/GenBank/DDBJ whole genome shotgun (WGS) entry which is preliminary data.</text>
</comment>
<feature type="domain" description="Histone chaperone RTT106/FACT complex subunit SPT16-like middle" evidence="5">
    <location>
        <begin position="252"/>
        <end position="357"/>
    </location>
</feature>
<protein>
    <recommendedName>
        <fullName evidence="5">Histone chaperone RTT106/FACT complex subunit SPT16-like middle domain-containing protein</fullName>
    </recommendedName>
</protein>
<organism evidence="6 7">
    <name type="scientific">Monosporascus cannonballus</name>
    <dbReference type="NCBI Taxonomy" id="155416"/>
    <lineage>
        <taxon>Eukaryota</taxon>
        <taxon>Fungi</taxon>
        <taxon>Dikarya</taxon>
        <taxon>Ascomycota</taxon>
        <taxon>Pezizomycotina</taxon>
        <taxon>Sordariomycetes</taxon>
        <taxon>Xylariomycetidae</taxon>
        <taxon>Xylariales</taxon>
        <taxon>Xylariales incertae sedis</taxon>
        <taxon>Monosporascus</taxon>
    </lineage>
</organism>
<evidence type="ECO:0000256" key="3">
    <source>
        <dbReference type="ARBA" id="ARBA00038654"/>
    </source>
</evidence>
<dbReference type="Gene3D" id="2.30.29.120">
    <property type="match status" value="1"/>
</dbReference>
<comment type="similarity">
    <text evidence="1">Belongs to the RTT106 family.</text>
</comment>
<dbReference type="Gene3D" id="2.30.29.30">
    <property type="entry name" value="Pleckstrin-homology domain (PH domain)/Phosphotyrosine-binding domain (PTB)"/>
    <property type="match status" value="1"/>
</dbReference>
<dbReference type="Proteomes" id="UP000294003">
    <property type="component" value="Unassembled WGS sequence"/>
</dbReference>
<comment type="function">
    <text evidence="2">Histones H3 and H4 chaperone involved in the nucleosome formation and heterochromatin silencing. Required for the deposition of H3K56ac-carrying H3-H4 complex onto newly-replicated DNA. Plays a role in the transcriptional regulation of the cell-cycle dependent histone genes by creating a repressive structure at the core histone gene promoter.</text>
</comment>
<evidence type="ECO:0000313" key="7">
    <source>
        <dbReference type="Proteomes" id="UP000294003"/>
    </source>
</evidence>
<reference evidence="6 7" key="1">
    <citation type="submission" date="2018-06" db="EMBL/GenBank/DDBJ databases">
        <title>Complete Genomes of Monosporascus.</title>
        <authorList>
            <person name="Robinson A.J."/>
            <person name="Natvig D.O."/>
        </authorList>
    </citation>
    <scope>NUCLEOTIDE SEQUENCE [LARGE SCALE GENOMIC DNA]</scope>
    <source>
        <strain evidence="6 7">CBS 609.92</strain>
    </source>
</reference>
<evidence type="ECO:0000256" key="4">
    <source>
        <dbReference type="SAM" id="MobiDB-lite"/>
    </source>
</evidence>